<name>E1Z274_CHLVA</name>
<organism evidence="2">
    <name type="scientific">Chlorella variabilis</name>
    <name type="common">Green alga</name>
    <dbReference type="NCBI Taxonomy" id="554065"/>
    <lineage>
        <taxon>Eukaryota</taxon>
        <taxon>Viridiplantae</taxon>
        <taxon>Chlorophyta</taxon>
        <taxon>core chlorophytes</taxon>
        <taxon>Trebouxiophyceae</taxon>
        <taxon>Chlorellales</taxon>
        <taxon>Chlorellaceae</taxon>
        <taxon>Chlorella clade</taxon>
        <taxon>Chlorella</taxon>
    </lineage>
</organism>
<protein>
    <submittedName>
        <fullName evidence="1">Uncharacterized protein</fullName>
    </submittedName>
</protein>
<dbReference type="AlphaFoldDB" id="E1Z274"/>
<gene>
    <name evidence="1" type="ORF">CHLNCDRAFT_133035</name>
</gene>
<dbReference type="Proteomes" id="UP000008141">
    <property type="component" value="Unassembled WGS sequence"/>
</dbReference>
<keyword evidence="2" id="KW-1185">Reference proteome</keyword>
<accession>E1Z274</accession>
<dbReference type="KEGG" id="cvr:CHLNCDRAFT_133035"/>
<reference evidence="1 2" key="1">
    <citation type="journal article" date="2010" name="Plant Cell">
        <title>The Chlorella variabilis NC64A genome reveals adaptation to photosymbiosis, coevolution with viruses, and cryptic sex.</title>
        <authorList>
            <person name="Blanc G."/>
            <person name="Duncan G."/>
            <person name="Agarkova I."/>
            <person name="Borodovsky M."/>
            <person name="Gurnon J."/>
            <person name="Kuo A."/>
            <person name="Lindquist E."/>
            <person name="Lucas S."/>
            <person name="Pangilinan J."/>
            <person name="Polle J."/>
            <person name="Salamov A."/>
            <person name="Terry A."/>
            <person name="Yamada T."/>
            <person name="Dunigan D.D."/>
            <person name="Grigoriev I.V."/>
            <person name="Claverie J.M."/>
            <person name="Van Etten J.L."/>
        </authorList>
    </citation>
    <scope>NUCLEOTIDE SEQUENCE [LARGE SCALE GENOMIC DNA]</scope>
    <source>
        <strain evidence="1 2">NC64A</strain>
    </source>
</reference>
<dbReference type="RefSeq" id="XP_005852053.1">
    <property type="nucleotide sequence ID" value="XM_005851991.1"/>
</dbReference>
<dbReference type="EMBL" id="GL433835">
    <property type="protein sequence ID" value="EFN59951.1"/>
    <property type="molecule type" value="Genomic_DNA"/>
</dbReference>
<evidence type="ECO:0000313" key="1">
    <source>
        <dbReference type="EMBL" id="EFN59951.1"/>
    </source>
</evidence>
<dbReference type="InParanoid" id="E1Z274"/>
<evidence type="ECO:0000313" key="2">
    <source>
        <dbReference type="Proteomes" id="UP000008141"/>
    </source>
</evidence>
<sequence length="145" mass="15269">MTDGNLDLHRALAGPTLYTDIDVGLGTNALYSGGPARSGPNALAGTTWWNIRSRRGVPTPDSDKKPGDCSFGPVINLVNVNLDRSQARNMCRTWLYERRVTAPPNIYEAQFARRMRLAAAAASNTSVAAAAAPAPASNATAAAAE</sequence>
<proteinExistence type="predicted"/>
<dbReference type="GeneID" id="17359361"/>